<dbReference type="RefSeq" id="WP_012834351.1">
    <property type="nucleotide sequence ID" value="NC_013441.1"/>
</dbReference>
<dbReference type="Pfam" id="PF19844">
    <property type="entry name" value="DUF6319"/>
    <property type="match status" value="1"/>
</dbReference>
<protein>
    <recommendedName>
        <fullName evidence="5">Translation initiation factor</fullName>
    </recommendedName>
</protein>
<dbReference type="STRING" id="526226.Gbro_2556"/>
<evidence type="ECO:0000313" key="4">
    <source>
        <dbReference type="Proteomes" id="UP000001219"/>
    </source>
</evidence>
<dbReference type="HOGENOM" id="CLU_1146488_0_0_11"/>
<dbReference type="EMBL" id="CP001802">
    <property type="protein sequence ID" value="ACY21796.1"/>
    <property type="molecule type" value="Genomic_DNA"/>
</dbReference>
<evidence type="ECO:0000256" key="2">
    <source>
        <dbReference type="SAM" id="MobiDB-lite"/>
    </source>
</evidence>
<sequence length="227" mass="23670">MCEDVAVSTRNNAGLTADDLQSLSAGLAEGKRVSVYLRDPLPSLGLDAGASARVVAIDGSTVTVRPKGVDDQLPFSADELRRTRRAPSVADGPRRRTNATTASPADPPTPTKSGATEMKSPSEPPARPKPARRARPTTTAVAITITSGPGTTWTVGVSHGSRRQGKPAEVTADKVARAMRELGDDGAITAVDGVIESAREAAQKRVEELRQELETARAALADLDGSV</sequence>
<feature type="region of interest" description="Disordered" evidence="2">
    <location>
        <begin position="64"/>
        <end position="137"/>
    </location>
</feature>
<dbReference type="AlphaFoldDB" id="D0LES2"/>
<dbReference type="InterPro" id="IPR046282">
    <property type="entry name" value="DUF6319"/>
</dbReference>
<dbReference type="Proteomes" id="UP000001219">
    <property type="component" value="Chromosome"/>
</dbReference>
<accession>D0LES2</accession>
<gene>
    <name evidence="3" type="ordered locus">Gbro_2556</name>
</gene>
<keyword evidence="1" id="KW-0175">Coiled coil</keyword>
<proteinExistence type="predicted"/>
<organism evidence="3 4">
    <name type="scientific">Gordonia bronchialis (strain ATCC 25592 / DSM 43247 / BCRC 13721 / JCM 3198 / KCTC 3076 / NBRC 16047 / NCTC 10667)</name>
    <name type="common">Rhodococcus bronchialis</name>
    <dbReference type="NCBI Taxonomy" id="526226"/>
    <lineage>
        <taxon>Bacteria</taxon>
        <taxon>Bacillati</taxon>
        <taxon>Actinomycetota</taxon>
        <taxon>Actinomycetes</taxon>
        <taxon>Mycobacteriales</taxon>
        <taxon>Gordoniaceae</taxon>
        <taxon>Gordonia</taxon>
    </lineage>
</organism>
<feature type="coiled-coil region" evidence="1">
    <location>
        <begin position="199"/>
        <end position="226"/>
    </location>
</feature>
<evidence type="ECO:0000256" key="1">
    <source>
        <dbReference type="SAM" id="Coils"/>
    </source>
</evidence>
<name>D0LES2_GORB4</name>
<dbReference type="OrthoDB" id="4373871at2"/>
<reference evidence="3 4" key="2">
    <citation type="journal article" date="2010" name="Stand. Genomic Sci.">
        <title>Complete genome sequence of Gordonia bronchialis type strain (3410).</title>
        <authorList>
            <person name="Ivanova N."/>
            <person name="Sikorski J."/>
            <person name="Jando M."/>
            <person name="Lapidus A."/>
            <person name="Nolan M."/>
            <person name="Lucas S."/>
            <person name="Del Rio T.G."/>
            <person name="Tice H."/>
            <person name="Copeland A."/>
            <person name="Cheng J.F."/>
            <person name="Chen F."/>
            <person name="Bruce D."/>
            <person name="Goodwin L."/>
            <person name="Pitluck S."/>
            <person name="Mavromatis K."/>
            <person name="Ovchinnikova G."/>
            <person name="Pati A."/>
            <person name="Chen A."/>
            <person name="Palaniappan K."/>
            <person name="Land M."/>
            <person name="Hauser L."/>
            <person name="Chang Y.J."/>
            <person name="Jeffries C.D."/>
            <person name="Chain P."/>
            <person name="Saunders E."/>
            <person name="Han C."/>
            <person name="Detter J.C."/>
            <person name="Brettin T."/>
            <person name="Rohde M."/>
            <person name="Goker M."/>
            <person name="Bristow J."/>
            <person name="Eisen J.A."/>
            <person name="Markowitz V."/>
            <person name="Hugenholtz P."/>
            <person name="Klenk H.P."/>
            <person name="Kyrpides N.C."/>
        </authorList>
    </citation>
    <scope>NUCLEOTIDE SEQUENCE [LARGE SCALE GENOMIC DNA]</scope>
    <source>
        <strain evidence="4">ATCC 25592 / DSM 43247 / BCRC 13721 / JCM 3198 / KCTC 3076 / NBRC 16047 / NCTC 10667</strain>
    </source>
</reference>
<reference evidence="4" key="1">
    <citation type="submission" date="2009-10" db="EMBL/GenBank/DDBJ databases">
        <title>The complete chromosome of Gordonia bronchialis DSM 43247.</title>
        <authorList>
            <consortium name="US DOE Joint Genome Institute (JGI-PGF)"/>
            <person name="Lucas S."/>
            <person name="Copeland A."/>
            <person name="Lapidus A."/>
            <person name="Glavina del Rio T."/>
            <person name="Dalin E."/>
            <person name="Tice H."/>
            <person name="Bruce D."/>
            <person name="Goodwin L."/>
            <person name="Pitluck S."/>
            <person name="Kyrpides N."/>
            <person name="Mavromatis K."/>
            <person name="Ivanova N."/>
            <person name="Ovchinnikova G."/>
            <person name="Saunders E."/>
            <person name="Brettin T."/>
            <person name="Detter J.C."/>
            <person name="Han C."/>
            <person name="Larimer F."/>
            <person name="Land M."/>
            <person name="Hauser L."/>
            <person name="Markowitz V."/>
            <person name="Cheng J.-F."/>
            <person name="Hugenholtz P."/>
            <person name="Woyke T."/>
            <person name="Wu D."/>
            <person name="Jando M."/>
            <person name="Schneider S."/>
            <person name="Goeker M."/>
            <person name="Klenk H.-P."/>
            <person name="Eisen J.A."/>
        </authorList>
    </citation>
    <scope>NUCLEOTIDE SEQUENCE [LARGE SCALE GENOMIC DNA]</scope>
    <source>
        <strain evidence="4">ATCC 25592 / DSM 43247 / BCRC 13721 / JCM 3198 / KCTC 3076 / NBRC 16047 / NCTC 10667</strain>
    </source>
</reference>
<evidence type="ECO:0008006" key="5">
    <source>
        <dbReference type="Google" id="ProtNLM"/>
    </source>
</evidence>
<dbReference type="KEGG" id="gbr:Gbro_2556"/>
<dbReference type="eggNOG" id="ENOG5031SFM">
    <property type="taxonomic scope" value="Bacteria"/>
</dbReference>
<keyword evidence="4" id="KW-1185">Reference proteome</keyword>
<evidence type="ECO:0000313" key="3">
    <source>
        <dbReference type="EMBL" id="ACY21796.1"/>
    </source>
</evidence>